<dbReference type="GeneID" id="83548267"/>
<accession>A0A2C8ENF9</accession>
<dbReference type="Proteomes" id="UP000321659">
    <property type="component" value="Unassembled WGS sequence"/>
</dbReference>
<dbReference type="AlphaFoldDB" id="A0A2C8ENF9"/>
<sequence>MLIKYKNDYEKIAMGLLSFIPDLKDVTRINSAIKGYLDIDNRDLYLWKNEDGDFTGVVGIEDDGNIVVVRAISLSPDERHKKVSFLILDAVLALYPDRKIMGTIDTTKLIEKWEMQKNESKG</sequence>
<organism evidence="1 2">
    <name type="scientific">Dellaglioa algida</name>
    <dbReference type="NCBI Taxonomy" id="105612"/>
    <lineage>
        <taxon>Bacteria</taxon>
        <taxon>Bacillati</taxon>
        <taxon>Bacillota</taxon>
        <taxon>Bacilli</taxon>
        <taxon>Lactobacillales</taxon>
        <taxon>Lactobacillaceae</taxon>
        <taxon>Dellaglioa</taxon>
    </lineage>
</organism>
<name>A0A2C8ENF9_9LACO</name>
<dbReference type="RefSeq" id="WP_057973570.1">
    <property type="nucleotide sequence ID" value="NZ_CBCRTS010000003.1"/>
</dbReference>
<comment type="caution">
    <text evidence="1">The sequence shown here is derived from an EMBL/GenBank/DDBJ whole genome shotgun (WGS) entry which is preliminary data.</text>
</comment>
<reference evidence="1 2" key="1">
    <citation type="submission" date="2019-04" db="EMBL/GenBank/DDBJ databases">
        <title>In vitro growth and metabolic characteristics of meat-borne Lactobacillus algidus strains.</title>
        <authorList>
            <person name="Sade E."/>
            <person name="Per J."/>
            <person name="Tytti H."/>
            <person name="Johanna B.K."/>
        </authorList>
    </citation>
    <scope>NUCLEOTIDE SEQUENCE [LARGE SCALE GENOMIC DNA]</scope>
    <source>
        <strain evidence="1 2">LTS37-1</strain>
    </source>
</reference>
<protein>
    <submittedName>
        <fullName evidence="1">Reductase</fullName>
    </submittedName>
</protein>
<evidence type="ECO:0000313" key="1">
    <source>
        <dbReference type="EMBL" id="TWW11422.1"/>
    </source>
</evidence>
<gene>
    <name evidence="1" type="ORF">LABALGLTS371_05950</name>
</gene>
<dbReference type="EMBL" id="SRRQ01000003">
    <property type="protein sequence ID" value="TWW11422.1"/>
    <property type="molecule type" value="Genomic_DNA"/>
</dbReference>
<evidence type="ECO:0000313" key="2">
    <source>
        <dbReference type="Proteomes" id="UP000321659"/>
    </source>
</evidence>
<proteinExistence type="predicted"/>